<reference evidence="7 8" key="1">
    <citation type="submission" date="2017-09" db="EMBL/GenBank/DDBJ databases">
        <authorList>
            <person name="Lee N."/>
            <person name="Cho B.-K."/>
        </authorList>
    </citation>
    <scope>NUCLEOTIDE SEQUENCE [LARGE SCALE GENOMIC DNA]</scope>
    <source>
        <strain evidence="7 8">ATCC 12461</strain>
    </source>
</reference>
<keyword evidence="1" id="KW-0808">Transferase</keyword>
<evidence type="ECO:0000256" key="2">
    <source>
        <dbReference type="ARBA" id="ARBA00022741"/>
    </source>
</evidence>
<evidence type="ECO:0000256" key="1">
    <source>
        <dbReference type="ARBA" id="ARBA00022679"/>
    </source>
</evidence>
<dbReference type="KEGG" id="salw:CP975_08035"/>
<feature type="compositionally biased region" description="Gly residues" evidence="5">
    <location>
        <begin position="185"/>
        <end position="200"/>
    </location>
</feature>
<dbReference type="Gene3D" id="1.10.510.10">
    <property type="entry name" value="Transferase(Phosphotransferase) domain 1"/>
    <property type="match status" value="1"/>
</dbReference>
<proteinExistence type="predicted"/>
<protein>
    <recommendedName>
        <fullName evidence="6">Protein kinase domain-containing protein</fullName>
    </recommendedName>
</protein>
<evidence type="ECO:0000256" key="5">
    <source>
        <dbReference type="SAM" id="MobiDB-lite"/>
    </source>
</evidence>
<dbReference type="PANTHER" id="PTHR43289">
    <property type="entry name" value="MITOGEN-ACTIVATED PROTEIN KINASE KINASE KINASE 20-RELATED"/>
    <property type="match status" value="1"/>
</dbReference>
<accession>A0A5J6HG81</accession>
<dbReference type="OrthoDB" id="3912575at2"/>
<feature type="domain" description="Protein kinase" evidence="6">
    <location>
        <begin position="33"/>
        <end position="303"/>
    </location>
</feature>
<evidence type="ECO:0000313" key="8">
    <source>
        <dbReference type="Proteomes" id="UP000326553"/>
    </source>
</evidence>
<dbReference type="GO" id="GO:0004674">
    <property type="term" value="F:protein serine/threonine kinase activity"/>
    <property type="evidence" value="ECO:0007669"/>
    <property type="project" value="TreeGrafter"/>
</dbReference>
<evidence type="ECO:0000259" key="6">
    <source>
        <dbReference type="PROSITE" id="PS50011"/>
    </source>
</evidence>
<dbReference type="SUPFAM" id="SSF56112">
    <property type="entry name" value="Protein kinase-like (PK-like)"/>
    <property type="match status" value="1"/>
</dbReference>
<dbReference type="Proteomes" id="UP000326553">
    <property type="component" value="Chromosome"/>
</dbReference>
<sequence>MPLRRRTDRQIILSPQGPAPGPLEGAPVEVGGYRIVSPLGEGDRGRVQLARSASGRPVAVRTVHAHLAAGPGFRERFRREAAAARAVTGPYSAAVLDADPDAEEPWLAVEFCAGPGLPEAVATYGPLGEADLAALGAALAHALSGVHAAGVVHRGVKPSNVIVTRTGPKLLGFRVAGRTADEGPEGGGPDAGGPDAGGPAIGSPGFIAPELLARDARPGPAADVFALGAVLTVAATGRGPFGSGRAPEVLHRTLHEEPDLLGVPGAAWAGFLGRCLTRAPAARPTVAEVMAWCGERAAAFPWWASEPVADLIHRHEDDVTELLEWDEEAPAAPTPWPAPLPGNHRGTP</sequence>
<evidence type="ECO:0000256" key="4">
    <source>
        <dbReference type="ARBA" id="ARBA00022840"/>
    </source>
</evidence>
<dbReference type="Pfam" id="PF00069">
    <property type="entry name" value="Pkinase"/>
    <property type="match status" value="1"/>
</dbReference>
<name>A0A5J6HG81_STRAD</name>
<evidence type="ECO:0000313" key="7">
    <source>
        <dbReference type="EMBL" id="QEV17460.1"/>
    </source>
</evidence>
<dbReference type="GO" id="GO:0005524">
    <property type="term" value="F:ATP binding"/>
    <property type="evidence" value="ECO:0007669"/>
    <property type="project" value="UniProtKB-KW"/>
</dbReference>
<dbReference type="InterPro" id="IPR011009">
    <property type="entry name" value="Kinase-like_dom_sf"/>
</dbReference>
<dbReference type="SMART" id="SM00220">
    <property type="entry name" value="S_TKc"/>
    <property type="match status" value="1"/>
</dbReference>
<dbReference type="PANTHER" id="PTHR43289:SF34">
    <property type="entry name" value="SERINE_THREONINE-PROTEIN KINASE YBDM-RELATED"/>
    <property type="match status" value="1"/>
</dbReference>
<gene>
    <name evidence="7" type="ORF">CP975_08035</name>
</gene>
<keyword evidence="2" id="KW-0547">Nucleotide-binding</keyword>
<feature type="region of interest" description="Disordered" evidence="5">
    <location>
        <begin position="178"/>
        <end position="200"/>
    </location>
</feature>
<keyword evidence="4" id="KW-0067">ATP-binding</keyword>
<dbReference type="InterPro" id="IPR000719">
    <property type="entry name" value="Prot_kinase_dom"/>
</dbReference>
<dbReference type="PROSITE" id="PS50011">
    <property type="entry name" value="PROTEIN_KINASE_DOM"/>
    <property type="match status" value="1"/>
</dbReference>
<keyword evidence="8" id="KW-1185">Reference proteome</keyword>
<organism evidence="7 8">
    <name type="scientific">Streptomyces alboniger</name>
    <dbReference type="NCBI Taxonomy" id="132473"/>
    <lineage>
        <taxon>Bacteria</taxon>
        <taxon>Bacillati</taxon>
        <taxon>Actinomycetota</taxon>
        <taxon>Actinomycetes</taxon>
        <taxon>Kitasatosporales</taxon>
        <taxon>Streptomycetaceae</taxon>
        <taxon>Streptomyces</taxon>
        <taxon>Streptomyces aurantiacus group</taxon>
    </lineage>
</organism>
<evidence type="ECO:0000256" key="3">
    <source>
        <dbReference type="ARBA" id="ARBA00022777"/>
    </source>
</evidence>
<dbReference type="AlphaFoldDB" id="A0A5J6HG81"/>
<dbReference type="Gene3D" id="3.30.200.20">
    <property type="entry name" value="Phosphorylase Kinase, domain 1"/>
    <property type="match status" value="1"/>
</dbReference>
<dbReference type="EMBL" id="CP023695">
    <property type="protein sequence ID" value="QEV17460.1"/>
    <property type="molecule type" value="Genomic_DNA"/>
</dbReference>
<keyword evidence="3" id="KW-0418">Kinase</keyword>